<evidence type="ECO:0000313" key="3">
    <source>
        <dbReference type="EMBL" id="KRR18043.1"/>
    </source>
</evidence>
<dbReference type="OrthoDB" id="5439561at2"/>
<dbReference type="GO" id="GO:0005886">
    <property type="term" value="C:plasma membrane"/>
    <property type="evidence" value="ECO:0007669"/>
    <property type="project" value="TreeGrafter"/>
</dbReference>
<organism evidence="3 4">
    <name type="scientific">Bradyrhizobium retamae</name>
    <dbReference type="NCBI Taxonomy" id="1300035"/>
    <lineage>
        <taxon>Bacteria</taxon>
        <taxon>Pseudomonadati</taxon>
        <taxon>Pseudomonadota</taxon>
        <taxon>Alphaproteobacteria</taxon>
        <taxon>Hyphomicrobiales</taxon>
        <taxon>Nitrobacteraceae</taxon>
        <taxon>Bradyrhizobium</taxon>
    </lineage>
</organism>
<name>A0A0R3MDP8_9BRAD</name>
<feature type="compositionally biased region" description="Low complexity" evidence="1">
    <location>
        <begin position="629"/>
        <end position="646"/>
    </location>
</feature>
<proteinExistence type="predicted"/>
<dbReference type="PANTHER" id="PTHR30441">
    <property type="entry name" value="DUF748 DOMAIN-CONTAINING PROTEIN"/>
    <property type="match status" value="1"/>
</dbReference>
<feature type="region of interest" description="Disordered" evidence="1">
    <location>
        <begin position="623"/>
        <end position="646"/>
    </location>
</feature>
<accession>A0A0R3MDP8</accession>
<keyword evidence="4" id="KW-1185">Reference proteome</keyword>
<feature type="domain" description="AsmA" evidence="2">
    <location>
        <begin position="5"/>
        <end position="203"/>
    </location>
</feature>
<dbReference type="EMBL" id="LLYA01000203">
    <property type="protein sequence ID" value="KRR18043.1"/>
    <property type="molecule type" value="Genomic_DNA"/>
</dbReference>
<dbReference type="RefSeq" id="WP_057847478.1">
    <property type="nucleotide sequence ID" value="NZ_LLYA01000203.1"/>
</dbReference>
<feature type="domain" description="AsmA" evidence="2">
    <location>
        <begin position="345"/>
        <end position="527"/>
    </location>
</feature>
<reference evidence="3 4" key="1">
    <citation type="submission" date="2014-03" db="EMBL/GenBank/DDBJ databases">
        <title>Bradyrhizobium valentinum sp. nov., isolated from effective nodules of Lupinus mariae-josephae, a lupine endemic of basic-lime soils in Eastern Spain.</title>
        <authorList>
            <person name="Duran D."/>
            <person name="Rey L."/>
            <person name="Navarro A."/>
            <person name="Busquets A."/>
            <person name="Imperial J."/>
            <person name="Ruiz-Argueso T."/>
        </authorList>
    </citation>
    <scope>NUCLEOTIDE SEQUENCE [LARGE SCALE GENOMIC DNA]</scope>
    <source>
        <strain evidence="3 4">Ro19</strain>
    </source>
</reference>
<dbReference type="InterPro" id="IPR007844">
    <property type="entry name" value="AsmA"/>
</dbReference>
<dbReference type="PANTHER" id="PTHR30441:SF4">
    <property type="entry name" value="PROTEIN ASMA"/>
    <property type="match status" value="1"/>
</dbReference>
<gene>
    <name evidence="3" type="ORF">CQ13_11080</name>
</gene>
<dbReference type="GO" id="GO:0090313">
    <property type="term" value="P:regulation of protein targeting to membrane"/>
    <property type="evidence" value="ECO:0007669"/>
    <property type="project" value="TreeGrafter"/>
</dbReference>
<comment type="caution">
    <text evidence="3">The sequence shown here is derived from an EMBL/GenBank/DDBJ whole genome shotgun (WGS) entry which is preliminary data.</text>
</comment>
<sequence length="646" mass="68207">MAQGMKRLGIPVATLFGLAVLALIGTSWFINRDALRQAVEAQIRAVTGLDLVVTGAIDVSVFPGSHVSFHNVGLKGGGTTDPALQVEVLTANLRLLPLLLRRFEIADVMMLRPHIRVVREVGGQSNWTPFVERIARTMKPGAENQVSFSEIRIQDGVLKYEDAANRVTEQLSDIDLSLAWPSISRSFAATGQFDWRGERVDGSISASDFVAMLSGDRSGLKARLVSAPLKLAFDGSLANRTSLMMDGTVTVDSVSLRNALRWMGQPVPGSGGFGRFALRARANVVGASVALTNVNVELDGNVAEGVMTVANNGRQTLQATLAAGNLDFTPYISTVRLLASGARDWNRQLFDLTSLSATDLDMRLSAARVTVGPTRLGRTAFGANLRGGALALSIGEAQMYGGIAKGSFGIARSDAIADVKAQFQFTDVDLQACASELFGITKLSGRGNLGVSLMASGSSPFGLASSLDGTATLTGHDGAIAGFNVEQLLKRLERRPLSGGGNFRSGTTPYDNLTVSVHFNDGIATVEEIRVNGPTTRLTLTGTASVPSREYDLKGIASLTSAGAGDKGFELPFVVQGPWDDPLVFPDPESLIRRSPGAAPLLDAVKDRKTRDAVRSVIERFTGGGSRQAVPEAAADAPANAPAKAN</sequence>
<protein>
    <submittedName>
        <fullName evidence="3">Cell envelope biogenesis protein AsmA</fullName>
    </submittedName>
</protein>
<dbReference type="Pfam" id="PF05170">
    <property type="entry name" value="AsmA"/>
    <property type="match status" value="2"/>
</dbReference>
<dbReference type="Proteomes" id="UP000052023">
    <property type="component" value="Unassembled WGS sequence"/>
</dbReference>
<evidence type="ECO:0000256" key="1">
    <source>
        <dbReference type="SAM" id="MobiDB-lite"/>
    </source>
</evidence>
<evidence type="ECO:0000313" key="4">
    <source>
        <dbReference type="Proteomes" id="UP000052023"/>
    </source>
</evidence>
<dbReference type="InterPro" id="IPR052894">
    <property type="entry name" value="AsmA-related"/>
</dbReference>
<dbReference type="AlphaFoldDB" id="A0A0R3MDP8"/>
<evidence type="ECO:0000259" key="2">
    <source>
        <dbReference type="Pfam" id="PF05170"/>
    </source>
</evidence>